<evidence type="ECO:0000313" key="4">
    <source>
        <dbReference type="EMBL" id="AQW45593.1"/>
    </source>
</evidence>
<dbReference type="CDD" id="cd10918">
    <property type="entry name" value="CE4_NodB_like_5s_6s"/>
    <property type="match status" value="1"/>
</dbReference>
<dbReference type="Proteomes" id="UP001056201">
    <property type="component" value="Chromosome 2"/>
</dbReference>
<sequence length="324" mass="35054">MLNPYTWLSPAGSGARLSIFIFHRVLPAVDPLLPDEIDVERFDRVVGFIARRFQVLPLAQAVQRLQQGTLPAAPACITFDDGYTDNLTLATPVLRRHGVSATFFIATGYTGGGRMWNDTVIEAVRHAPAGELDWRDFGLGVQPVGDAASRVAAYRAALRGLKYLEPEERLARTQAIGARHGLPATSDLMMSVDQLRALREAGMDIGGHTVSHPILARISDAVAAREIGEGREQLTQWLGEAPTLFAYPNGVPGGDYGPRDVGLVRRAGFSAAVSTAPGTASRDADLYQLPRFTPWDTTMMRFGLRCAMNLMQAPAARVAEEAAS</sequence>
<gene>
    <name evidence="5" type="ORF">MW290_14645</name>
</gene>
<dbReference type="GO" id="GO:0005576">
    <property type="term" value="C:extracellular region"/>
    <property type="evidence" value="ECO:0007669"/>
    <property type="project" value="UniProtKB-SubCell"/>
</dbReference>
<protein>
    <submittedName>
        <fullName evidence="4 5">Polysaccharide deacetylase</fullName>
    </submittedName>
</protein>
<reference evidence="4" key="1">
    <citation type="submission" date="2016-10" db="EMBL/GenBank/DDBJ databases">
        <authorList>
            <person name="de Groot N.N."/>
        </authorList>
    </citation>
    <scope>NUCLEOTIDE SEQUENCE</scope>
    <source>
        <strain evidence="4">RN12</strain>
    </source>
</reference>
<dbReference type="AlphaFoldDB" id="A0A1S6R6I5"/>
<keyword evidence="6" id="KW-1185">Reference proteome</keyword>
<accession>A0A1S6R6I5</accession>
<dbReference type="SUPFAM" id="SSF88713">
    <property type="entry name" value="Glycoside hydrolase/deacetylase"/>
    <property type="match status" value="1"/>
</dbReference>
<organism evidence="4">
    <name type="scientific">Aquincola tertiaricarbonis</name>
    <dbReference type="NCBI Taxonomy" id="391953"/>
    <lineage>
        <taxon>Bacteria</taxon>
        <taxon>Pseudomonadati</taxon>
        <taxon>Pseudomonadota</taxon>
        <taxon>Betaproteobacteria</taxon>
        <taxon>Burkholderiales</taxon>
        <taxon>Sphaerotilaceae</taxon>
        <taxon>Aquincola</taxon>
    </lineage>
</organism>
<comment type="subcellular location">
    <subcellularLocation>
        <location evidence="1">Secreted</location>
    </subcellularLocation>
</comment>
<dbReference type="InterPro" id="IPR011330">
    <property type="entry name" value="Glyco_hydro/deAcase_b/a-brl"/>
</dbReference>
<dbReference type="Gene3D" id="3.20.20.370">
    <property type="entry name" value="Glycoside hydrolase/deacetylase"/>
    <property type="match status" value="1"/>
</dbReference>
<dbReference type="EMBL" id="KY053276">
    <property type="protein sequence ID" value="AQW45593.1"/>
    <property type="molecule type" value="Genomic_DNA"/>
</dbReference>
<evidence type="ECO:0000259" key="3">
    <source>
        <dbReference type="PROSITE" id="PS51677"/>
    </source>
</evidence>
<evidence type="ECO:0000256" key="1">
    <source>
        <dbReference type="ARBA" id="ARBA00004613"/>
    </source>
</evidence>
<feature type="domain" description="NodB homology" evidence="3">
    <location>
        <begin position="73"/>
        <end position="324"/>
    </location>
</feature>
<dbReference type="PROSITE" id="PS51677">
    <property type="entry name" value="NODB"/>
    <property type="match status" value="1"/>
</dbReference>
<evidence type="ECO:0000313" key="5">
    <source>
        <dbReference type="EMBL" id="URI10255.1"/>
    </source>
</evidence>
<dbReference type="PANTHER" id="PTHR34216">
    <property type="match status" value="1"/>
</dbReference>
<dbReference type="InterPro" id="IPR051398">
    <property type="entry name" value="Polysacch_Deacetylase"/>
</dbReference>
<reference evidence="5" key="2">
    <citation type="submission" date="2022-05" db="EMBL/GenBank/DDBJ databases">
        <title>An RpoN-dependent PEP-CTERM gene is involved in floc formation of an Aquincola tertiaricarbonis strain.</title>
        <authorList>
            <person name="Qiu D."/>
            <person name="Xia M."/>
        </authorList>
    </citation>
    <scope>NUCLEOTIDE SEQUENCE</scope>
    <source>
        <strain evidence="5">RN12</strain>
    </source>
</reference>
<dbReference type="Pfam" id="PF01522">
    <property type="entry name" value="Polysacc_deac_1"/>
    <property type="match status" value="2"/>
</dbReference>
<name>A0A1S6R6I5_AQUTE</name>
<dbReference type="GO" id="GO:0005975">
    <property type="term" value="P:carbohydrate metabolic process"/>
    <property type="evidence" value="ECO:0007669"/>
    <property type="project" value="InterPro"/>
</dbReference>
<dbReference type="InterPro" id="IPR002509">
    <property type="entry name" value="NODB_dom"/>
</dbReference>
<evidence type="ECO:0000313" key="6">
    <source>
        <dbReference type="Proteomes" id="UP001056201"/>
    </source>
</evidence>
<proteinExistence type="predicted"/>
<dbReference type="EMBL" id="CP097636">
    <property type="protein sequence ID" value="URI10255.1"/>
    <property type="molecule type" value="Genomic_DNA"/>
</dbReference>
<keyword evidence="2" id="KW-0732">Signal</keyword>
<dbReference type="GO" id="GO:0016810">
    <property type="term" value="F:hydrolase activity, acting on carbon-nitrogen (but not peptide) bonds"/>
    <property type="evidence" value="ECO:0007669"/>
    <property type="project" value="InterPro"/>
</dbReference>
<evidence type="ECO:0000256" key="2">
    <source>
        <dbReference type="ARBA" id="ARBA00022729"/>
    </source>
</evidence>
<dbReference type="PANTHER" id="PTHR34216:SF3">
    <property type="entry name" value="POLY-BETA-1,6-N-ACETYL-D-GLUCOSAMINE N-DEACETYLASE"/>
    <property type="match status" value="1"/>
</dbReference>
<dbReference type="RefSeq" id="WP_250198459.1">
    <property type="nucleotide sequence ID" value="NZ_CP097636.1"/>
</dbReference>